<name>A0A140LCG7_9FIRM</name>
<dbReference type="PATRIC" id="fig|520762.4.peg.250"/>
<dbReference type="Proteomes" id="UP000070456">
    <property type="component" value="Unassembled WGS sequence"/>
</dbReference>
<dbReference type="Pfam" id="PF13531">
    <property type="entry name" value="SBP_bac_11"/>
    <property type="match status" value="1"/>
</dbReference>
<dbReference type="EMBL" id="LOEE01000006">
    <property type="protein sequence ID" value="KXG78242.1"/>
    <property type="molecule type" value="Genomic_DNA"/>
</dbReference>
<dbReference type="InterPro" id="IPR050682">
    <property type="entry name" value="ModA/WtpA"/>
</dbReference>
<feature type="binding site" evidence="5">
    <location>
        <position position="150"/>
    </location>
    <ligand>
        <name>molybdate</name>
        <dbReference type="ChEBI" id="CHEBI:36264"/>
    </ligand>
</feature>
<dbReference type="InterPro" id="IPR005950">
    <property type="entry name" value="ModA"/>
</dbReference>
<dbReference type="GO" id="GO:0046872">
    <property type="term" value="F:metal ion binding"/>
    <property type="evidence" value="ECO:0007669"/>
    <property type="project" value="UniProtKB-KW"/>
</dbReference>
<keyword evidence="4" id="KW-0732">Signal</keyword>
<feature type="binding site" evidence="5">
    <location>
        <position position="177"/>
    </location>
    <ligand>
        <name>molybdate</name>
        <dbReference type="ChEBI" id="CHEBI:36264"/>
    </ligand>
</feature>
<evidence type="ECO:0000313" key="7">
    <source>
        <dbReference type="Proteomes" id="UP000070456"/>
    </source>
</evidence>
<organism evidence="6 7">
    <name type="scientific">Thermotalea metallivorans</name>
    <dbReference type="NCBI Taxonomy" id="520762"/>
    <lineage>
        <taxon>Bacteria</taxon>
        <taxon>Bacillati</taxon>
        <taxon>Bacillota</taxon>
        <taxon>Clostridia</taxon>
        <taxon>Peptostreptococcales</taxon>
        <taxon>Thermotaleaceae</taxon>
        <taxon>Thermotalea</taxon>
    </lineage>
</organism>
<dbReference type="OrthoDB" id="9785015at2"/>
<dbReference type="FunFam" id="3.40.190.10:FF:000035">
    <property type="entry name" value="Molybdate ABC transporter substrate-binding protein"/>
    <property type="match status" value="1"/>
</dbReference>
<sequence>MKKIFLTFLILAISFIFEGCSHKPQTPSVLKEKSITISAAASLEAALKEIGQNFQRETRIPITFNFAASGVLQKQIEAGLSCDVFISAAPQQMKVLEDHGLIDRDSRTYLLKNKLTLIVAKEYGDKISAVSDLLGQDIKMAIGTPASVPAGQYAKESLIYLNLWDQLKGKIVYTKDVSQIVTYVERGELAAGIVYSSDAARLTTGIVKEVFPEETHQPIVYPAAILSSSRNKDAARQFLNYLNNSQSIKIFKAHGFEFLGK</sequence>
<dbReference type="SUPFAM" id="SSF53850">
    <property type="entry name" value="Periplasmic binding protein-like II"/>
    <property type="match status" value="1"/>
</dbReference>
<dbReference type="AlphaFoldDB" id="A0A140LCG7"/>
<dbReference type="PIRSF" id="PIRSF004846">
    <property type="entry name" value="ModA"/>
    <property type="match status" value="1"/>
</dbReference>
<proteinExistence type="inferred from homology"/>
<dbReference type="Gene3D" id="3.40.190.10">
    <property type="entry name" value="Periplasmic binding protein-like II"/>
    <property type="match status" value="2"/>
</dbReference>
<dbReference type="GO" id="GO:0015689">
    <property type="term" value="P:molybdate ion transport"/>
    <property type="evidence" value="ECO:0007669"/>
    <property type="project" value="InterPro"/>
</dbReference>
<reference evidence="6 7" key="1">
    <citation type="submission" date="2015-12" db="EMBL/GenBank/DDBJ databases">
        <title>Draft genome sequence of the thermoanaerobe Thermotalea metallivorans, an isolate from the runoff channel of the Great Artesian Basin, Australia.</title>
        <authorList>
            <person name="Patel B.K."/>
        </authorList>
    </citation>
    <scope>NUCLEOTIDE SEQUENCE [LARGE SCALE GENOMIC DNA]</scope>
    <source>
        <strain evidence="6 7">B2-1</strain>
    </source>
</reference>
<comment type="similarity">
    <text evidence="1">Belongs to the bacterial solute-binding protein ModA family.</text>
</comment>
<evidence type="ECO:0000256" key="3">
    <source>
        <dbReference type="ARBA" id="ARBA00022723"/>
    </source>
</evidence>
<comment type="caution">
    <text evidence="6">The sequence shown here is derived from an EMBL/GenBank/DDBJ whole genome shotgun (WGS) entry which is preliminary data.</text>
</comment>
<feature type="binding site" evidence="5">
    <location>
        <position position="195"/>
    </location>
    <ligand>
        <name>molybdate</name>
        <dbReference type="ChEBI" id="CHEBI:36264"/>
    </ligand>
</feature>
<dbReference type="PANTHER" id="PTHR30632:SF0">
    <property type="entry name" value="SULFATE-BINDING PROTEIN"/>
    <property type="match status" value="1"/>
</dbReference>
<gene>
    <name evidence="6" type="primary">modA</name>
    <name evidence="6" type="ORF">AN619_02170</name>
</gene>
<feature type="binding site" evidence="5">
    <location>
        <position position="69"/>
    </location>
    <ligand>
        <name>molybdate</name>
        <dbReference type="ChEBI" id="CHEBI:36264"/>
    </ligand>
</feature>
<keyword evidence="7" id="KW-1185">Reference proteome</keyword>
<dbReference type="GO" id="GO:1901359">
    <property type="term" value="F:tungstate binding"/>
    <property type="evidence" value="ECO:0007669"/>
    <property type="project" value="UniProtKB-ARBA"/>
</dbReference>
<evidence type="ECO:0000256" key="4">
    <source>
        <dbReference type="ARBA" id="ARBA00022729"/>
    </source>
</evidence>
<dbReference type="NCBIfam" id="TIGR01256">
    <property type="entry name" value="modA"/>
    <property type="match status" value="1"/>
</dbReference>
<dbReference type="RefSeq" id="WP_068554236.1">
    <property type="nucleotide sequence ID" value="NZ_LOEE01000006.1"/>
</dbReference>
<dbReference type="STRING" id="520762.AN619_02170"/>
<evidence type="ECO:0000256" key="2">
    <source>
        <dbReference type="ARBA" id="ARBA00022505"/>
    </source>
</evidence>
<accession>A0A140LCG7</accession>
<dbReference type="GO" id="GO:0030973">
    <property type="term" value="F:molybdate ion binding"/>
    <property type="evidence" value="ECO:0007669"/>
    <property type="project" value="TreeGrafter"/>
</dbReference>
<feature type="binding site" evidence="5">
    <location>
        <position position="42"/>
    </location>
    <ligand>
        <name>molybdate</name>
        <dbReference type="ChEBI" id="CHEBI:36264"/>
    </ligand>
</feature>
<evidence type="ECO:0000256" key="1">
    <source>
        <dbReference type="ARBA" id="ARBA00009175"/>
    </source>
</evidence>
<keyword evidence="3 5" id="KW-0479">Metal-binding</keyword>
<keyword evidence="2 5" id="KW-0500">Molybdenum</keyword>
<dbReference type="PANTHER" id="PTHR30632">
    <property type="entry name" value="MOLYBDATE-BINDING PERIPLASMIC PROTEIN"/>
    <property type="match status" value="1"/>
</dbReference>
<evidence type="ECO:0000313" key="6">
    <source>
        <dbReference type="EMBL" id="KXG78242.1"/>
    </source>
</evidence>
<protein>
    <submittedName>
        <fullName evidence="6">Molybdate-binding periplasmic protein</fullName>
    </submittedName>
</protein>
<evidence type="ECO:0000256" key="5">
    <source>
        <dbReference type="PIRSR" id="PIRSR004846-1"/>
    </source>
</evidence>